<dbReference type="GO" id="GO:0004721">
    <property type="term" value="F:phosphoprotein phosphatase activity"/>
    <property type="evidence" value="ECO:0007669"/>
    <property type="project" value="TreeGrafter"/>
</dbReference>
<dbReference type="FunFam" id="3.30.565.10:FF:000006">
    <property type="entry name" value="Sensor histidine kinase WalK"/>
    <property type="match status" value="1"/>
</dbReference>
<dbReference type="EC" id="2.7.13.3" evidence="3"/>
<evidence type="ECO:0000256" key="6">
    <source>
        <dbReference type="ARBA" id="ARBA00022741"/>
    </source>
</evidence>
<dbReference type="InterPro" id="IPR036890">
    <property type="entry name" value="HATPase_C_sf"/>
</dbReference>
<evidence type="ECO:0000256" key="5">
    <source>
        <dbReference type="ARBA" id="ARBA00022679"/>
    </source>
</evidence>
<evidence type="ECO:0000256" key="7">
    <source>
        <dbReference type="ARBA" id="ARBA00022777"/>
    </source>
</evidence>
<dbReference type="RefSeq" id="WP_132419991.1">
    <property type="nucleotide sequence ID" value="NZ_SKFG01000031.1"/>
</dbReference>
<comment type="caution">
    <text evidence="13">The sequence shown here is derived from an EMBL/GenBank/DDBJ whole genome shotgun (WGS) entry which is preliminary data.</text>
</comment>
<keyword evidence="14" id="KW-1185">Reference proteome</keyword>
<evidence type="ECO:0000256" key="1">
    <source>
        <dbReference type="ARBA" id="ARBA00000085"/>
    </source>
</evidence>
<dbReference type="GO" id="GO:0016036">
    <property type="term" value="P:cellular response to phosphate starvation"/>
    <property type="evidence" value="ECO:0007669"/>
    <property type="project" value="TreeGrafter"/>
</dbReference>
<reference evidence="13 14" key="1">
    <citation type="submission" date="2019-03" db="EMBL/GenBank/DDBJ databases">
        <authorList>
            <person name="Kim M.K.M."/>
        </authorList>
    </citation>
    <scope>NUCLEOTIDE SEQUENCE [LARGE SCALE GENOMIC DNA]</scope>
    <source>
        <strain evidence="13 14">18JY21-1</strain>
    </source>
</reference>
<comment type="subcellular location">
    <subcellularLocation>
        <location evidence="2">Cell membrane</location>
        <topology evidence="2">Multi-pass membrane protein</topology>
    </subcellularLocation>
</comment>
<dbReference type="PROSITE" id="PS50109">
    <property type="entry name" value="HIS_KIN"/>
    <property type="match status" value="1"/>
</dbReference>
<protein>
    <recommendedName>
        <fullName evidence="3">histidine kinase</fullName>
        <ecNumber evidence="3">2.7.13.3</ecNumber>
    </recommendedName>
</protein>
<dbReference type="InterPro" id="IPR003661">
    <property type="entry name" value="HisK_dim/P_dom"/>
</dbReference>
<gene>
    <name evidence="13" type="ORF">E0485_20775</name>
</gene>
<dbReference type="FunFam" id="1.10.287.130:FF:000001">
    <property type="entry name" value="Two-component sensor histidine kinase"/>
    <property type="match status" value="1"/>
</dbReference>
<dbReference type="InterPro" id="IPR003594">
    <property type="entry name" value="HATPase_dom"/>
</dbReference>
<keyword evidence="11" id="KW-1133">Transmembrane helix</keyword>
<dbReference type="PANTHER" id="PTHR45453:SF1">
    <property type="entry name" value="PHOSPHATE REGULON SENSOR PROTEIN PHOR"/>
    <property type="match status" value="1"/>
</dbReference>
<dbReference type="Gene3D" id="1.10.287.130">
    <property type="match status" value="1"/>
</dbReference>
<dbReference type="GO" id="GO:0005886">
    <property type="term" value="C:plasma membrane"/>
    <property type="evidence" value="ECO:0007669"/>
    <property type="project" value="UniProtKB-SubCell"/>
</dbReference>
<evidence type="ECO:0000256" key="8">
    <source>
        <dbReference type="ARBA" id="ARBA00022840"/>
    </source>
</evidence>
<evidence type="ECO:0000256" key="3">
    <source>
        <dbReference type="ARBA" id="ARBA00012438"/>
    </source>
</evidence>
<keyword evidence="11" id="KW-0812">Transmembrane</keyword>
<dbReference type="InterPro" id="IPR004358">
    <property type="entry name" value="Sig_transdc_His_kin-like_C"/>
</dbReference>
<dbReference type="EMBL" id="SKFG01000031">
    <property type="protein sequence ID" value="TCZ73544.1"/>
    <property type="molecule type" value="Genomic_DNA"/>
</dbReference>
<feature type="transmembrane region" description="Helical" evidence="11">
    <location>
        <begin position="12"/>
        <end position="34"/>
    </location>
</feature>
<organism evidence="13 14">
    <name type="scientific">Paenibacillus albiflavus</name>
    <dbReference type="NCBI Taxonomy" id="2545760"/>
    <lineage>
        <taxon>Bacteria</taxon>
        <taxon>Bacillati</taxon>
        <taxon>Bacillota</taxon>
        <taxon>Bacilli</taxon>
        <taxon>Bacillales</taxon>
        <taxon>Paenibacillaceae</taxon>
        <taxon>Paenibacillus</taxon>
    </lineage>
</organism>
<dbReference type="InterPro" id="IPR050351">
    <property type="entry name" value="BphY/WalK/GraS-like"/>
</dbReference>
<dbReference type="OrthoDB" id="9813151at2"/>
<evidence type="ECO:0000256" key="9">
    <source>
        <dbReference type="ARBA" id="ARBA00023012"/>
    </source>
</evidence>
<keyword evidence="6" id="KW-0547">Nucleotide-binding</keyword>
<dbReference type="Pfam" id="PF02518">
    <property type="entry name" value="HATPase_c"/>
    <property type="match status" value="1"/>
</dbReference>
<dbReference type="GO" id="GO:0005524">
    <property type="term" value="F:ATP binding"/>
    <property type="evidence" value="ECO:0007669"/>
    <property type="project" value="UniProtKB-KW"/>
</dbReference>
<dbReference type="SUPFAM" id="SSF47384">
    <property type="entry name" value="Homodimeric domain of signal transducing histidine kinase"/>
    <property type="match status" value="1"/>
</dbReference>
<keyword evidence="8" id="KW-0067">ATP-binding</keyword>
<comment type="catalytic activity">
    <reaction evidence="1">
        <text>ATP + protein L-histidine = ADP + protein N-phospho-L-histidine.</text>
        <dbReference type="EC" id="2.7.13.3"/>
    </reaction>
</comment>
<dbReference type="AlphaFoldDB" id="A0A4R4E213"/>
<dbReference type="PANTHER" id="PTHR45453">
    <property type="entry name" value="PHOSPHATE REGULON SENSOR PROTEIN PHOR"/>
    <property type="match status" value="1"/>
</dbReference>
<keyword evidence="5" id="KW-0808">Transferase</keyword>
<dbReference type="SUPFAM" id="SSF55874">
    <property type="entry name" value="ATPase domain of HSP90 chaperone/DNA topoisomerase II/histidine kinase"/>
    <property type="match status" value="1"/>
</dbReference>
<evidence type="ECO:0000256" key="2">
    <source>
        <dbReference type="ARBA" id="ARBA00004651"/>
    </source>
</evidence>
<dbReference type="GO" id="GO:0000155">
    <property type="term" value="F:phosphorelay sensor kinase activity"/>
    <property type="evidence" value="ECO:0007669"/>
    <property type="project" value="InterPro"/>
</dbReference>
<evidence type="ECO:0000256" key="10">
    <source>
        <dbReference type="ARBA" id="ARBA00023136"/>
    </source>
</evidence>
<evidence type="ECO:0000256" key="11">
    <source>
        <dbReference type="SAM" id="Phobius"/>
    </source>
</evidence>
<name>A0A4R4E213_9BACL</name>
<dbReference type="Proteomes" id="UP000295418">
    <property type="component" value="Unassembled WGS sequence"/>
</dbReference>
<dbReference type="InterPro" id="IPR005467">
    <property type="entry name" value="His_kinase_dom"/>
</dbReference>
<evidence type="ECO:0000259" key="12">
    <source>
        <dbReference type="PROSITE" id="PS50109"/>
    </source>
</evidence>
<evidence type="ECO:0000313" key="13">
    <source>
        <dbReference type="EMBL" id="TCZ73544.1"/>
    </source>
</evidence>
<sequence length="426" mass="48875">MSKQPVIRKQQISFMLYNFIAFSIIFTLFGVIVFSQMKSTLLAKVDEELTRNQEIYVTMPDILPGKDFMAPPPNNRPINRPSPRIIPIKWNDEGQIVNIEEIGKLFYDNYFTELQFNPRNLGVISSIILNNSNHFRTITIEEHVPDNQVAYVQLLINTDGEQSILANFQNIIILCTIVFILLSISASYLLSRQTMKPIMRSWNKQAEFVENASHELRTPLTIIQNKMELLLTTPDKKIIDSFEQIALSLSETRRLSKLTTDLLTLARADSTETELTKQPLNIDAFIQSVSVPYIEIAELQDKRIWLQLDCNQTIEADHNRMHQLLVILLDNAIKYTGENDFIGIKTFTQDNRVLIEVRDTGVGIHQDNREHVFDRFYREDKARSRESGGSGLGLSIAQWIVTSHHGTIRALPNEPKGTIIRIKLPK</sequence>
<dbReference type="Pfam" id="PF00512">
    <property type="entry name" value="HisKA"/>
    <property type="match status" value="1"/>
</dbReference>
<keyword evidence="9" id="KW-0902">Two-component regulatory system</keyword>
<dbReference type="Gene3D" id="3.30.565.10">
    <property type="entry name" value="Histidine kinase-like ATPase, C-terminal domain"/>
    <property type="match status" value="1"/>
</dbReference>
<feature type="domain" description="Histidine kinase" evidence="12">
    <location>
        <begin position="211"/>
        <end position="426"/>
    </location>
</feature>
<keyword evidence="7 13" id="KW-0418">Kinase</keyword>
<keyword evidence="4" id="KW-0597">Phosphoprotein</keyword>
<dbReference type="InterPro" id="IPR036097">
    <property type="entry name" value="HisK_dim/P_sf"/>
</dbReference>
<dbReference type="PRINTS" id="PR00344">
    <property type="entry name" value="BCTRLSENSOR"/>
</dbReference>
<dbReference type="SMART" id="SM00387">
    <property type="entry name" value="HATPase_c"/>
    <property type="match status" value="1"/>
</dbReference>
<keyword evidence="10 11" id="KW-0472">Membrane</keyword>
<evidence type="ECO:0000256" key="4">
    <source>
        <dbReference type="ARBA" id="ARBA00022553"/>
    </source>
</evidence>
<proteinExistence type="predicted"/>
<accession>A0A4R4E213</accession>
<dbReference type="CDD" id="cd00082">
    <property type="entry name" value="HisKA"/>
    <property type="match status" value="1"/>
</dbReference>
<evidence type="ECO:0000313" key="14">
    <source>
        <dbReference type="Proteomes" id="UP000295418"/>
    </source>
</evidence>
<feature type="transmembrane region" description="Helical" evidence="11">
    <location>
        <begin position="171"/>
        <end position="190"/>
    </location>
</feature>
<dbReference type="SMART" id="SM00388">
    <property type="entry name" value="HisKA"/>
    <property type="match status" value="1"/>
</dbReference>